<protein>
    <submittedName>
        <fullName evidence="2">Helix-turn-helix protein</fullName>
    </submittedName>
</protein>
<dbReference type="AlphaFoldDB" id="A0A2T0TK05"/>
<comment type="caution">
    <text evidence="2">The sequence shown here is derived from an EMBL/GenBank/DDBJ whole genome shotgun (WGS) entry which is preliminary data.</text>
</comment>
<feature type="domain" description="HTH cro/C1-type" evidence="1">
    <location>
        <begin position="18"/>
        <end position="76"/>
    </location>
</feature>
<dbReference type="InterPro" id="IPR010982">
    <property type="entry name" value="Lambda_DNA-bd_dom_sf"/>
</dbReference>
<evidence type="ECO:0000259" key="1">
    <source>
        <dbReference type="PROSITE" id="PS50943"/>
    </source>
</evidence>
<reference evidence="2 3" key="1">
    <citation type="submission" date="2018-03" db="EMBL/GenBank/DDBJ databases">
        <title>Genomic Encyclopedia of Archaeal and Bacterial Type Strains, Phase II (KMG-II): from individual species to whole genera.</title>
        <authorList>
            <person name="Goeker M."/>
        </authorList>
    </citation>
    <scope>NUCLEOTIDE SEQUENCE [LARGE SCALE GENOMIC DNA]</scope>
    <source>
        <strain evidence="2 3">DSM 44720</strain>
    </source>
</reference>
<sequence>MTHQLNPVAQQRKLRAELRRAREHAGLTQKEVADLLEWSASKIIRIETGAVGIGITDLKALLGQYKVTDAKKTNELLDMARSSKKSSWWDKYKNHLKPDFIQFLGFQESASLVRQFQFLFIPGLLQTREYAEAMFDSYETDPEVTQSRVEVRMQRQHLLTRENGPRFSFVLDESTLRRQIGGATVMREQLLHLKEVSRYPSVDIHVLPFSIGVRPGMENSFSVLEFLPDDYENTDYVVQIEQATRDILLENEPQTASQYVEYFVTLEGLSIAGDQFDATIDRLIAELPT</sequence>
<dbReference type="InterPro" id="IPR001387">
    <property type="entry name" value="Cro/C1-type_HTH"/>
</dbReference>
<dbReference type="Pfam" id="PF13560">
    <property type="entry name" value="HTH_31"/>
    <property type="match status" value="1"/>
</dbReference>
<dbReference type="SMART" id="SM00530">
    <property type="entry name" value="HTH_XRE"/>
    <property type="match status" value="1"/>
</dbReference>
<dbReference type="CDD" id="cd00093">
    <property type="entry name" value="HTH_XRE"/>
    <property type="match status" value="1"/>
</dbReference>
<evidence type="ECO:0000313" key="2">
    <source>
        <dbReference type="EMBL" id="PRY45955.1"/>
    </source>
</evidence>
<dbReference type="GO" id="GO:0003677">
    <property type="term" value="F:DNA binding"/>
    <property type="evidence" value="ECO:0007669"/>
    <property type="project" value="InterPro"/>
</dbReference>
<dbReference type="PROSITE" id="PS50943">
    <property type="entry name" value="HTH_CROC1"/>
    <property type="match status" value="1"/>
</dbReference>
<keyword evidence="3" id="KW-1185">Reference proteome</keyword>
<organism evidence="2 3">
    <name type="scientific">Umezawaea tangerina</name>
    <dbReference type="NCBI Taxonomy" id="84725"/>
    <lineage>
        <taxon>Bacteria</taxon>
        <taxon>Bacillati</taxon>
        <taxon>Actinomycetota</taxon>
        <taxon>Actinomycetes</taxon>
        <taxon>Pseudonocardiales</taxon>
        <taxon>Pseudonocardiaceae</taxon>
        <taxon>Umezawaea</taxon>
    </lineage>
</organism>
<accession>A0A2T0TK05</accession>
<gene>
    <name evidence="2" type="ORF">CLV43_101218</name>
</gene>
<name>A0A2T0TK05_9PSEU</name>
<dbReference type="Proteomes" id="UP000239494">
    <property type="component" value="Unassembled WGS sequence"/>
</dbReference>
<dbReference type="EMBL" id="PVTF01000001">
    <property type="protein sequence ID" value="PRY45955.1"/>
    <property type="molecule type" value="Genomic_DNA"/>
</dbReference>
<proteinExistence type="predicted"/>
<dbReference type="InterPro" id="IPR043917">
    <property type="entry name" value="DUF5753"/>
</dbReference>
<dbReference type="Gene3D" id="1.10.260.40">
    <property type="entry name" value="lambda repressor-like DNA-binding domains"/>
    <property type="match status" value="1"/>
</dbReference>
<dbReference type="SUPFAM" id="SSF47413">
    <property type="entry name" value="lambda repressor-like DNA-binding domains"/>
    <property type="match status" value="1"/>
</dbReference>
<dbReference type="RefSeq" id="WP_170155657.1">
    <property type="nucleotide sequence ID" value="NZ_PVTF01000001.1"/>
</dbReference>
<dbReference type="Pfam" id="PF19054">
    <property type="entry name" value="DUF5753"/>
    <property type="match status" value="1"/>
</dbReference>
<evidence type="ECO:0000313" key="3">
    <source>
        <dbReference type="Proteomes" id="UP000239494"/>
    </source>
</evidence>